<feature type="domain" description="NlpC/P60" evidence="5">
    <location>
        <begin position="34"/>
        <end position="166"/>
    </location>
</feature>
<dbReference type="AlphaFoldDB" id="A0A5A7NDN3"/>
<evidence type="ECO:0000313" key="6">
    <source>
        <dbReference type="EMBL" id="GER05036.1"/>
    </source>
</evidence>
<evidence type="ECO:0000256" key="2">
    <source>
        <dbReference type="ARBA" id="ARBA00022670"/>
    </source>
</evidence>
<evidence type="ECO:0000313" key="7">
    <source>
        <dbReference type="Proteomes" id="UP000324996"/>
    </source>
</evidence>
<dbReference type="Gene3D" id="3.90.1720.10">
    <property type="entry name" value="endopeptidase domain like (from Nostoc punctiforme)"/>
    <property type="match status" value="1"/>
</dbReference>
<evidence type="ECO:0000256" key="4">
    <source>
        <dbReference type="ARBA" id="ARBA00022807"/>
    </source>
</evidence>
<accession>A0A5A7NDN3</accession>
<dbReference type="GO" id="GO:0008234">
    <property type="term" value="F:cysteine-type peptidase activity"/>
    <property type="evidence" value="ECO:0007669"/>
    <property type="project" value="UniProtKB-KW"/>
</dbReference>
<keyword evidence="3" id="KW-0378">Hydrolase</keyword>
<keyword evidence="7" id="KW-1185">Reference proteome</keyword>
<dbReference type="Pfam" id="PF00877">
    <property type="entry name" value="NLPC_P60"/>
    <property type="match status" value="1"/>
</dbReference>
<dbReference type="SUPFAM" id="SSF54001">
    <property type="entry name" value="Cysteine proteinases"/>
    <property type="match status" value="1"/>
</dbReference>
<sequence>MIPHYGDEAMIGCGPDIACSEKSDSTGSAQNRRAVSQSDILVTARSALGTPFRHQGRTPQHGFDCVGLILWVAWELDLSRYDQSGYPRSFRDDRLLKGAVAAGFTPVDWPETGDMICLSLEGGGVSHAGITTGKGIIHACERVGKVIEHRMDAAWRRSIHCGFRFPGIE</sequence>
<dbReference type="InterPro" id="IPR038765">
    <property type="entry name" value="Papain-like_cys_pep_sf"/>
</dbReference>
<protein>
    <recommendedName>
        <fullName evidence="5">NlpC/P60 domain-containing protein</fullName>
    </recommendedName>
</protein>
<evidence type="ECO:0000256" key="3">
    <source>
        <dbReference type="ARBA" id="ARBA00022801"/>
    </source>
</evidence>
<dbReference type="EMBL" id="BKCN01000016">
    <property type="protein sequence ID" value="GER05036.1"/>
    <property type="molecule type" value="Genomic_DNA"/>
</dbReference>
<keyword evidence="2" id="KW-0645">Protease</keyword>
<name>A0A5A7NDN3_9PROT</name>
<keyword evidence="4" id="KW-0788">Thiol protease</keyword>
<dbReference type="Proteomes" id="UP000324996">
    <property type="component" value="Unassembled WGS sequence"/>
</dbReference>
<dbReference type="GO" id="GO:0006508">
    <property type="term" value="P:proteolysis"/>
    <property type="evidence" value="ECO:0007669"/>
    <property type="project" value="UniProtKB-KW"/>
</dbReference>
<comment type="similarity">
    <text evidence="1">Belongs to the peptidase C40 family.</text>
</comment>
<reference evidence="6 7" key="1">
    <citation type="submission" date="2019-09" db="EMBL/GenBank/DDBJ databases">
        <title>NBRP : Genome information of microbial organism related human and environment.</title>
        <authorList>
            <person name="Hattori M."/>
            <person name="Oshima K."/>
            <person name="Inaba H."/>
            <person name="Suda W."/>
            <person name="Sakamoto M."/>
            <person name="Iino T."/>
            <person name="Kitahara M."/>
            <person name="Oshida Y."/>
            <person name="Iida T."/>
            <person name="Kudo T."/>
            <person name="Itoh T."/>
            <person name="Ohkuma M."/>
        </authorList>
    </citation>
    <scope>NUCLEOTIDE SEQUENCE [LARGE SCALE GENOMIC DNA]</scope>
    <source>
        <strain evidence="6 7">Q-1</strain>
    </source>
</reference>
<evidence type="ECO:0000259" key="5">
    <source>
        <dbReference type="PROSITE" id="PS51935"/>
    </source>
</evidence>
<dbReference type="PROSITE" id="PS51935">
    <property type="entry name" value="NLPC_P60"/>
    <property type="match status" value="1"/>
</dbReference>
<dbReference type="InterPro" id="IPR000064">
    <property type="entry name" value="NLP_P60_dom"/>
</dbReference>
<organism evidence="6 7">
    <name type="scientific">Iodidimonas nitroreducens</name>
    <dbReference type="NCBI Taxonomy" id="1236968"/>
    <lineage>
        <taxon>Bacteria</taxon>
        <taxon>Pseudomonadati</taxon>
        <taxon>Pseudomonadota</taxon>
        <taxon>Alphaproteobacteria</taxon>
        <taxon>Iodidimonadales</taxon>
        <taxon>Iodidimonadaceae</taxon>
        <taxon>Iodidimonas</taxon>
    </lineage>
</organism>
<comment type="caution">
    <text evidence="6">The sequence shown here is derived from an EMBL/GenBank/DDBJ whole genome shotgun (WGS) entry which is preliminary data.</text>
</comment>
<evidence type="ECO:0000256" key="1">
    <source>
        <dbReference type="ARBA" id="ARBA00007074"/>
    </source>
</evidence>
<dbReference type="RefSeq" id="WP_052371214.1">
    <property type="nucleotide sequence ID" value="NZ_BKCN01000016.1"/>
</dbReference>
<proteinExistence type="inferred from homology"/>
<gene>
    <name evidence="6" type="ORF">JCM17846_27180</name>
</gene>